<dbReference type="Pfam" id="PF01520">
    <property type="entry name" value="Amidase_3"/>
    <property type="match status" value="1"/>
</dbReference>
<sequence length="239" mass="26396">MKRWVVIGLLFACSLLVVWYGVKASDRNFFMPEQLAGVKIVLDPGHGGLDGGASVGDVVERDITLSISHELKKRLEKKGAVVVMTREKGGDALAEHAPSEKFGTNRQRKLADLKLRESIAIEENPDLFLSVHVNAIPEERWRGAQVFFHPEGHPGGELLANSIQNSFRENLKNTDREALAIKGVYLLKKVPMPSVLIETGFISNPEERALLTDPSYHGKVADAILDGILDFYLAEGEED</sequence>
<feature type="domain" description="MurNAc-LAA" evidence="2">
    <location>
        <begin position="117"/>
        <end position="229"/>
    </location>
</feature>
<dbReference type="Proteomes" id="UP001597231">
    <property type="component" value="Unassembled WGS sequence"/>
</dbReference>
<dbReference type="GO" id="GO:0008745">
    <property type="term" value="F:N-acetylmuramoyl-L-alanine amidase activity"/>
    <property type="evidence" value="ECO:0007669"/>
    <property type="project" value="UniProtKB-EC"/>
</dbReference>
<accession>A0ABW3TTZ6</accession>
<dbReference type="InterPro" id="IPR002508">
    <property type="entry name" value="MurNAc-LAA_cat"/>
</dbReference>
<gene>
    <name evidence="3" type="ORF">ACFQ38_00995</name>
</gene>
<evidence type="ECO:0000313" key="4">
    <source>
        <dbReference type="Proteomes" id="UP001597231"/>
    </source>
</evidence>
<keyword evidence="1 3" id="KW-0378">Hydrolase</keyword>
<dbReference type="PANTHER" id="PTHR30404">
    <property type="entry name" value="N-ACETYLMURAMOYL-L-ALANINE AMIDASE"/>
    <property type="match status" value="1"/>
</dbReference>
<evidence type="ECO:0000259" key="2">
    <source>
        <dbReference type="SMART" id="SM00646"/>
    </source>
</evidence>
<dbReference type="InterPro" id="IPR050695">
    <property type="entry name" value="N-acetylmuramoyl_amidase_3"/>
</dbReference>
<protein>
    <submittedName>
        <fullName evidence="3">N-acetylmuramoyl-L-alanine amidase</fullName>
        <ecNumber evidence="3">3.5.1.28</ecNumber>
    </submittedName>
</protein>
<comment type="caution">
    <text evidence="3">The sequence shown here is derived from an EMBL/GenBank/DDBJ whole genome shotgun (WGS) entry which is preliminary data.</text>
</comment>
<dbReference type="CDD" id="cd02696">
    <property type="entry name" value="MurNAc-LAA"/>
    <property type="match status" value="1"/>
</dbReference>
<evidence type="ECO:0000256" key="1">
    <source>
        <dbReference type="ARBA" id="ARBA00022801"/>
    </source>
</evidence>
<dbReference type="SUPFAM" id="SSF53187">
    <property type="entry name" value="Zn-dependent exopeptidases"/>
    <property type="match status" value="1"/>
</dbReference>
<dbReference type="RefSeq" id="WP_336824730.1">
    <property type="nucleotide sequence ID" value="NZ_JBHTLT010000004.1"/>
</dbReference>
<organism evidence="3 4">
    <name type="scientific">Sporosarcina contaminans</name>
    <dbReference type="NCBI Taxonomy" id="633403"/>
    <lineage>
        <taxon>Bacteria</taxon>
        <taxon>Bacillati</taxon>
        <taxon>Bacillota</taxon>
        <taxon>Bacilli</taxon>
        <taxon>Bacillales</taxon>
        <taxon>Caryophanaceae</taxon>
        <taxon>Sporosarcina</taxon>
    </lineage>
</organism>
<name>A0ABW3TTZ6_9BACL</name>
<dbReference type="SMART" id="SM00646">
    <property type="entry name" value="Ami_3"/>
    <property type="match status" value="1"/>
</dbReference>
<evidence type="ECO:0000313" key="3">
    <source>
        <dbReference type="EMBL" id="MFD1203709.1"/>
    </source>
</evidence>
<reference evidence="4" key="1">
    <citation type="journal article" date="2019" name="Int. J. Syst. Evol. Microbiol.">
        <title>The Global Catalogue of Microorganisms (GCM) 10K type strain sequencing project: providing services to taxonomists for standard genome sequencing and annotation.</title>
        <authorList>
            <consortium name="The Broad Institute Genomics Platform"/>
            <consortium name="The Broad Institute Genome Sequencing Center for Infectious Disease"/>
            <person name="Wu L."/>
            <person name="Ma J."/>
        </authorList>
    </citation>
    <scope>NUCLEOTIDE SEQUENCE [LARGE SCALE GENOMIC DNA]</scope>
    <source>
        <strain evidence="4">CCUG 53915</strain>
    </source>
</reference>
<keyword evidence="4" id="KW-1185">Reference proteome</keyword>
<dbReference type="Gene3D" id="3.40.630.40">
    <property type="entry name" value="Zn-dependent exopeptidases"/>
    <property type="match status" value="1"/>
</dbReference>
<dbReference type="EC" id="3.5.1.28" evidence="3"/>
<dbReference type="PANTHER" id="PTHR30404:SF0">
    <property type="entry name" value="N-ACETYLMURAMOYL-L-ALANINE AMIDASE AMIC"/>
    <property type="match status" value="1"/>
</dbReference>
<proteinExistence type="predicted"/>
<dbReference type="EMBL" id="JBHTLT010000004">
    <property type="protein sequence ID" value="MFD1203709.1"/>
    <property type="molecule type" value="Genomic_DNA"/>
</dbReference>